<keyword evidence="13" id="KW-0472">Membrane</keyword>
<dbReference type="RefSeq" id="WP_013294414.1">
    <property type="nucleotide sequence ID" value="NC_014394.1"/>
</dbReference>
<keyword evidence="7 16" id="KW-0479">Metal-binding</keyword>
<evidence type="ECO:0000313" key="18">
    <source>
        <dbReference type="EMBL" id="ADL56494.1"/>
    </source>
</evidence>
<dbReference type="HOGENOM" id="CLU_045813_0_0_4"/>
<proteinExistence type="inferred from homology"/>
<feature type="binding site" description="in dimeric form" evidence="16">
    <location>
        <position position="188"/>
    </location>
    <ligand>
        <name>Ca(2+)</name>
        <dbReference type="ChEBI" id="CHEBI:29108"/>
        <label>1</label>
    </ligand>
</feature>
<dbReference type="eggNOG" id="COG2829">
    <property type="taxonomic scope" value="Bacteria"/>
</dbReference>
<dbReference type="EMBL" id="CP002159">
    <property type="protein sequence ID" value="ADL56494.1"/>
    <property type="molecule type" value="Genomic_DNA"/>
</dbReference>
<dbReference type="KEGG" id="gca:Galf_2495"/>
<comment type="function">
    <text evidence="17">Hydrolysis of phosphatidylcholine with phospholipase A2 (EC 3.1.1.4) and phospholipase A1 (EC 3.1.1.32) activities.</text>
</comment>
<feature type="active site" description="Nucleophile" evidence="15">
    <location>
        <position position="223"/>
    </location>
</feature>
<feature type="binding site" description="in dimeric form" evidence="16">
    <location>
        <position position="231"/>
    </location>
    <ligand>
        <name>Ca(2+)</name>
        <dbReference type="ChEBI" id="CHEBI:29108"/>
        <label>1</label>
    </ligand>
</feature>
<name>D9SK82_GALCS</name>
<evidence type="ECO:0000256" key="7">
    <source>
        <dbReference type="ARBA" id="ARBA00022723"/>
    </source>
</evidence>
<dbReference type="GO" id="GO:0004623">
    <property type="term" value="F:phospholipase A2 activity"/>
    <property type="evidence" value="ECO:0007669"/>
    <property type="project" value="UniProtKB-EC"/>
</dbReference>
<dbReference type="CDD" id="cd00541">
    <property type="entry name" value="OMPLA"/>
    <property type="match status" value="1"/>
</dbReference>
<gene>
    <name evidence="18" type="ordered locus">Galf_2495</name>
</gene>
<comment type="catalytic activity">
    <reaction evidence="2 17">
        <text>a 1,2-diacyl-sn-glycero-3-phosphocholine + H2O = a 1-acyl-sn-glycero-3-phosphocholine + a fatty acid + H(+)</text>
        <dbReference type="Rhea" id="RHEA:15801"/>
        <dbReference type="ChEBI" id="CHEBI:15377"/>
        <dbReference type="ChEBI" id="CHEBI:15378"/>
        <dbReference type="ChEBI" id="CHEBI:28868"/>
        <dbReference type="ChEBI" id="CHEBI:57643"/>
        <dbReference type="ChEBI" id="CHEBI:58168"/>
        <dbReference type="EC" id="3.1.1.4"/>
    </reaction>
</comment>
<feature type="binding site" description="in dimeric form" evidence="16">
    <location>
        <position position="266"/>
    </location>
    <ligand>
        <name>Ca(2+)</name>
        <dbReference type="ChEBI" id="CHEBI:29108"/>
        <label>1</label>
    </ligand>
</feature>
<dbReference type="GO" id="GO:0008970">
    <property type="term" value="F:phospholipase A1 activity"/>
    <property type="evidence" value="ECO:0007669"/>
    <property type="project" value="UniProtKB-EC"/>
</dbReference>
<dbReference type="OrthoDB" id="188433at2"/>
<dbReference type="EC" id="3.1.1.4" evidence="17"/>
<reference evidence="18 19" key="1">
    <citation type="submission" date="2010-08" db="EMBL/GenBank/DDBJ databases">
        <title>Complete sequence of Gallionella capsiferriformans ES-2.</title>
        <authorList>
            <consortium name="US DOE Joint Genome Institute"/>
            <person name="Lucas S."/>
            <person name="Copeland A."/>
            <person name="Lapidus A."/>
            <person name="Cheng J.-F."/>
            <person name="Bruce D."/>
            <person name="Goodwin L."/>
            <person name="Pitluck S."/>
            <person name="Chertkov O."/>
            <person name="Davenport K.W."/>
            <person name="Detter J.C."/>
            <person name="Han C."/>
            <person name="Tapia R."/>
            <person name="Land M."/>
            <person name="Hauser L."/>
            <person name="Chang Y.-J."/>
            <person name="Jeffries C."/>
            <person name="Kyrpides N."/>
            <person name="Ivanova N."/>
            <person name="Mikhailova N."/>
            <person name="Shelobolina E.S."/>
            <person name="Picardal F."/>
            <person name="Roden E."/>
            <person name="Emerson D."/>
            <person name="Woyke T."/>
        </authorList>
    </citation>
    <scope>NUCLEOTIDE SEQUENCE [LARGE SCALE GENOMIC DNA]</scope>
    <source>
        <strain evidence="18 19">ES-2</strain>
    </source>
</reference>
<evidence type="ECO:0000256" key="11">
    <source>
        <dbReference type="ARBA" id="ARBA00022963"/>
    </source>
</evidence>
<evidence type="ECO:0000256" key="14">
    <source>
        <dbReference type="ARBA" id="ARBA00023237"/>
    </source>
</evidence>
<keyword evidence="6" id="KW-0812">Transmembrane</keyword>
<comment type="catalytic activity">
    <reaction evidence="1 17">
        <text>a 1,2-diacyl-sn-glycero-3-phosphocholine + H2O = a 2-acyl-sn-glycero-3-phosphocholine + a fatty acid + H(+)</text>
        <dbReference type="Rhea" id="RHEA:18689"/>
        <dbReference type="ChEBI" id="CHEBI:15377"/>
        <dbReference type="ChEBI" id="CHEBI:15378"/>
        <dbReference type="ChEBI" id="CHEBI:28868"/>
        <dbReference type="ChEBI" id="CHEBI:57643"/>
        <dbReference type="ChEBI" id="CHEBI:57875"/>
        <dbReference type="EC" id="3.1.1.32"/>
    </reaction>
</comment>
<keyword evidence="9 17" id="KW-0378">Hydrolase</keyword>
<protein>
    <recommendedName>
        <fullName evidence="17">Phospholipase A1</fullName>
        <ecNumber evidence="17">3.1.1.32</ecNumber>
        <ecNumber evidence="17">3.1.1.4</ecNumber>
    </recommendedName>
    <alternativeName>
        <fullName evidence="17">Phosphatidylcholine 1-acylhydrolase</fullName>
    </alternativeName>
</protein>
<comment type="subunit">
    <text evidence="4 17">Homodimer; dimerization is reversible, and the dimeric form is the active one.</text>
</comment>
<feature type="signal peptide" evidence="17">
    <location>
        <begin position="1"/>
        <end position="21"/>
    </location>
</feature>
<keyword evidence="11 17" id="KW-0442">Lipid degradation</keyword>
<dbReference type="InterPro" id="IPR003187">
    <property type="entry name" value="PLipase_A1"/>
</dbReference>
<dbReference type="STRING" id="395494.Galf_2495"/>
<sequence precursor="true">MKNKSAIVACVLLCSISSAYADAFATCAQTFKNDAVQRLNCFDEALTASTMAHSAATVQLPSDTVEEVKPVAEPLISKQARSYLTRVWNLDNRMHRNSSALDRLTPHKQSYLVVRDTSRVNNLPYSPAPAHTVLTPYNMDALETKFQLSFKTDIGTLENIDLWGLKTLRVWGAYTQQSHWQVFNSRNSSPFRETNYEPELIAAFGTGRESGWKLLNLGIVHQSNGRTNPESRSWNRLYAQGGWEWDNFSLLARGWWRIPEKAATDDNPDIVHYLGRGDLVARWEPDSKSQAVALLVRNNFNLNQNIGFTQLDWSMPVALGHAARLHAQFGTGYGESMLDYNHRQTTLGLGVSFREW</sequence>
<feature type="chain" id="PRO_5019609988" description="Phospholipase A1" evidence="17">
    <location>
        <begin position="22"/>
        <end position="356"/>
    </location>
</feature>
<dbReference type="GO" id="GO:0009279">
    <property type="term" value="C:cell outer membrane"/>
    <property type="evidence" value="ECO:0007669"/>
    <property type="project" value="UniProtKB-SubCell"/>
</dbReference>
<dbReference type="SUPFAM" id="SSF56931">
    <property type="entry name" value="Outer membrane phospholipase A (OMPLA)"/>
    <property type="match status" value="1"/>
</dbReference>
<keyword evidence="12 17" id="KW-0443">Lipid metabolism</keyword>
<dbReference type="PANTHER" id="PTHR40457:SF1">
    <property type="entry name" value="PHOSPHOLIPASE A1"/>
    <property type="match status" value="1"/>
</dbReference>
<keyword evidence="10 16" id="KW-0106">Calcium</keyword>
<dbReference type="EC" id="3.1.1.32" evidence="17"/>
<feature type="active site" description="Proton acceptor" evidence="15">
    <location>
        <position position="221"/>
    </location>
</feature>
<dbReference type="InterPro" id="IPR036541">
    <property type="entry name" value="PLipase_A1_sf"/>
</dbReference>
<keyword evidence="5" id="KW-1134">Transmembrane beta strand</keyword>
<evidence type="ECO:0000256" key="15">
    <source>
        <dbReference type="PIRSR" id="PIRSR603187-1"/>
    </source>
</evidence>
<evidence type="ECO:0000313" key="19">
    <source>
        <dbReference type="Proteomes" id="UP000001235"/>
    </source>
</evidence>
<feature type="binding site" description="in dimeric form" evidence="16">
    <location>
        <position position="226"/>
    </location>
    <ligand>
        <name>Ca(2+)</name>
        <dbReference type="ChEBI" id="CHEBI:29108"/>
        <label>1</label>
    </ligand>
</feature>
<evidence type="ECO:0000256" key="4">
    <source>
        <dbReference type="ARBA" id="ARBA00011702"/>
    </source>
</evidence>
<evidence type="ECO:0000256" key="13">
    <source>
        <dbReference type="ARBA" id="ARBA00023136"/>
    </source>
</evidence>
<dbReference type="GO" id="GO:0005509">
    <property type="term" value="F:calcium ion binding"/>
    <property type="evidence" value="ECO:0007669"/>
    <property type="project" value="TreeGrafter"/>
</dbReference>
<dbReference type="GO" id="GO:0016042">
    <property type="term" value="P:lipid catabolic process"/>
    <property type="evidence" value="ECO:0007669"/>
    <property type="project" value="UniProtKB-KW"/>
</dbReference>
<evidence type="ECO:0000256" key="8">
    <source>
        <dbReference type="ARBA" id="ARBA00022729"/>
    </source>
</evidence>
<evidence type="ECO:0000256" key="1">
    <source>
        <dbReference type="ARBA" id="ARBA00000111"/>
    </source>
</evidence>
<dbReference type="Gene3D" id="2.40.230.10">
    <property type="entry name" value="Phospholipase A1"/>
    <property type="match status" value="1"/>
</dbReference>
<keyword evidence="8 17" id="KW-0732">Signal</keyword>
<evidence type="ECO:0000256" key="6">
    <source>
        <dbReference type="ARBA" id="ARBA00022692"/>
    </source>
</evidence>
<organism evidence="18 19">
    <name type="scientific">Gallionella capsiferriformans (strain ES-2)</name>
    <name type="common">Gallionella ferruginea capsiferriformans (strain ES-2)</name>
    <dbReference type="NCBI Taxonomy" id="395494"/>
    <lineage>
        <taxon>Bacteria</taxon>
        <taxon>Pseudomonadati</taxon>
        <taxon>Pseudomonadota</taxon>
        <taxon>Betaproteobacteria</taxon>
        <taxon>Nitrosomonadales</taxon>
        <taxon>Gallionellaceae</taxon>
        <taxon>Gallionella</taxon>
    </lineage>
</organism>
<keyword evidence="14 17" id="KW-0998">Cell outer membrane</keyword>
<evidence type="ECO:0000256" key="9">
    <source>
        <dbReference type="ARBA" id="ARBA00022801"/>
    </source>
</evidence>
<dbReference type="PANTHER" id="PTHR40457">
    <property type="entry name" value="PHOSPHOLIPASE A1"/>
    <property type="match status" value="1"/>
</dbReference>
<comment type="similarity">
    <text evidence="3 17">Belongs to the phospholipase A1 family.</text>
</comment>
<comment type="subcellular location">
    <subcellularLocation>
        <location evidence="17">Cell outer membrane</location>
        <topology evidence="17">Multi-pass membrane protein</topology>
    </subcellularLocation>
    <text evidence="17">One of the very few enzymes located there.</text>
</comment>
<evidence type="ECO:0000256" key="10">
    <source>
        <dbReference type="ARBA" id="ARBA00022837"/>
    </source>
</evidence>
<evidence type="ECO:0000256" key="2">
    <source>
        <dbReference type="ARBA" id="ARBA00001604"/>
    </source>
</evidence>
<dbReference type="Pfam" id="PF02253">
    <property type="entry name" value="PLA1"/>
    <property type="match status" value="1"/>
</dbReference>
<accession>D9SK82</accession>
<evidence type="ECO:0000256" key="5">
    <source>
        <dbReference type="ARBA" id="ARBA00022452"/>
    </source>
</evidence>
<dbReference type="AlphaFoldDB" id="D9SK82"/>
<dbReference type="PRINTS" id="PR01486">
    <property type="entry name" value="PHPHLIPASEA1"/>
</dbReference>
<evidence type="ECO:0000256" key="3">
    <source>
        <dbReference type="ARBA" id="ARBA00010525"/>
    </source>
</evidence>
<evidence type="ECO:0000256" key="12">
    <source>
        <dbReference type="ARBA" id="ARBA00023098"/>
    </source>
</evidence>
<keyword evidence="19" id="KW-1185">Reference proteome</keyword>
<evidence type="ECO:0000256" key="16">
    <source>
        <dbReference type="PIRSR" id="PIRSR603187-2"/>
    </source>
</evidence>
<comment type="cofactor">
    <cofactor evidence="17">
        <name>Ca(2+)</name>
        <dbReference type="ChEBI" id="CHEBI:29108"/>
    </cofactor>
    <text evidence="17">Binds 1 Ca(2+) ion per monomer. In the dimeric form the Ca(2+) is bound by different amino acids with binding of each Ca(2+) shared with ligands coming from each monomer. The Ca(2+) ion may have a role in catalysis.</text>
</comment>
<dbReference type="Proteomes" id="UP000001235">
    <property type="component" value="Chromosome"/>
</dbReference>
<evidence type="ECO:0000256" key="17">
    <source>
        <dbReference type="RuleBase" id="RU366027"/>
    </source>
</evidence>